<dbReference type="KEGG" id="brs:S23_38670"/>
<reference evidence="2 3" key="1">
    <citation type="journal article" date="2012" name="Microbes Environ.">
        <title>Complete genome sequence of Bradyrhizobium sp. S23321: insights into symbiosis evolution in soil oligotrophs.</title>
        <authorList>
            <person name="Okubo T."/>
            <person name="Tsukui T."/>
            <person name="Maita H."/>
            <person name="Okamoto S."/>
            <person name="Oshima K."/>
            <person name="Fujisawa T."/>
            <person name="Saito A."/>
            <person name="Futamata H."/>
            <person name="Hattori R."/>
            <person name="Shimomura Y."/>
            <person name="Haruta S."/>
            <person name="Morimoto S."/>
            <person name="Wang Y."/>
            <person name="Sakai Y."/>
            <person name="Hattori M."/>
            <person name="Aizawa S."/>
            <person name="Nagashima K.V.P."/>
            <person name="Masuda S."/>
            <person name="Hattori T."/>
            <person name="Yamashita A."/>
            <person name="Bao Z."/>
            <person name="Hayatsu M."/>
            <person name="Kajiya-Kanegae H."/>
            <person name="Yoshinaga I."/>
            <person name="Sakamoto K."/>
            <person name="Toyota K."/>
            <person name="Nakao M."/>
            <person name="Kohara M."/>
            <person name="Anda M."/>
            <person name="Niwa R."/>
            <person name="Jung-Hwan P."/>
            <person name="Sameshima-Saito R."/>
            <person name="Tokuda S."/>
            <person name="Yamamoto S."/>
            <person name="Yamamoto S."/>
            <person name="Yokoyama T."/>
            <person name="Akutsu T."/>
            <person name="Nakamura Y."/>
            <person name="Nakahira-Yanaka Y."/>
            <person name="Takada Hoshino Y."/>
            <person name="Hirakawa H."/>
            <person name="Mitsui H."/>
            <person name="Terasawa K."/>
            <person name="Itakura M."/>
            <person name="Sato S."/>
            <person name="Ikeda-Ohtsubo W."/>
            <person name="Sakakura N."/>
            <person name="Kaminuma E."/>
            <person name="Minamisawa K."/>
        </authorList>
    </citation>
    <scope>NUCLEOTIDE SEQUENCE [LARGE SCALE GENOMIC DNA]</scope>
    <source>
        <strain evidence="2 3">S23321</strain>
    </source>
</reference>
<evidence type="ECO:0000313" key="2">
    <source>
        <dbReference type="EMBL" id="BAL77062.1"/>
    </source>
</evidence>
<feature type="transmembrane region" description="Helical" evidence="1">
    <location>
        <begin position="16"/>
        <end position="34"/>
    </location>
</feature>
<keyword evidence="1" id="KW-0812">Transmembrane</keyword>
<name>A0AAI8QC80_9BRAD</name>
<dbReference type="RefSeq" id="WP_015686349.1">
    <property type="nucleotide sequence ID" value="NC_017082.1"/>
</dbReference>
<proteinExistence type="predicted"/>
<dbReference type="Proteomes" id="UP000007886">
    <property type="component" value="Chromosome"/>
</dbReference>
<accession>A0AAI8QC80</accession>
<dbReference type="AlphaFoldDB" id="A0AAI8QC80"/>
<protein>
    <submittedName>
        <fullName evidence="2">Uncharacterized protein</fullName>
    </submittedName>
</protein>
<keyword evidence="1" id="KW-0472">Membrane</keyword>
<organism evidence="2 3">
    <name type="scientific">Bradyrhizobium cosmicum</name>
    <dbReference type="NCBI Taxonomy" id="1404864"/>
    <lineage>
        <taxon>Bacteria</taxon>
        <taxon>Pseudomonadati</taxon>
        <taxon>Pseudomonadota</taxon>
        <taxon>Alphaproteobacteria</taxon>
        <taxon>Hyphomicrobiales</taxon>
        <taxon>Nitrobacteraceae</taxon>
        <taxon>Bradyrhizobium</taxon>
    </lineage>
</organism>
<dbReference type="EMBL" id="AP012279">
    <property type="protein sequence ID" value="BAL77062.1"/>
    <property type="molecule type" value="Genomic_DNA"/>
</dbReference>
<keyword evidence="3" id="KW-1185">Reference proteome</keyword>
<evidence type="ECO:0000313" key="3">
    <source>
        <dbReference type="Proteomes" id="UP000007886"/>
    </source>
</evidence>
<gene>
    <name evidence="2" type="ORF">S23_38670</name>
</gene>
<keyword evidence="1" id="KW-1133">Transmembrane helix</keyword>
<evidence type="ECO:0000256" key="1">
    <source>
        <dbReference type="SAM" id="Phobius"/>
    </source>
</evidence>
<sequence>MSDITARIADPDDLRVLIMLAALLIVGLLAAVAAGSQPFMHRQDAGSGFRWVKRQ</sequence>